<proteinExistence type="predicted"/>
<dbReference type="KEGG" id="nvi:107981430"/>
<sequence length="248" mass="29636">MESDHEALEVDLESGRRKERQRREETVKVSWSERAIEEYRRWIVRGGAARTWGEIKVKVGNALQFKKGKPGRREEGKWWDEECRRKKAEMRKAKKEVGKGRNSMEKYRQVKRELRNLCRRKKEEGLKSEIKEAKEDRTGKKFWDMVKKRRKRRREEIDKSIRDEKWLEHFKGQLGEKVGRQDEERGAILETGSENEGGEGEIEVDEVRKIIRKMKERKALGDDEIQNEAWKHGEDLMLEELTEIMGKI</sequence>
<dbReference type="Proteomes" id="UP000002358">
    <property type="component" value="Chromosome 5"/>
</dbReference>
<evidence type="ECO:0000256" key="1">
    <source>
        <dbReference type="SAM" id="MobiDB-lite"/>
    </source>
</evidence>
<feature type="region of interest" description="Disordered" evidence="1">
    <location>
        <begin position="1"/>
        <end position="25"/>
    </location>
</feature>
<dbReference type="InParanoid" id="A0A7M7ISV2"/>
<dbReference type="RefSeq" id="XP_016842865.1">
    <property type="nucleotide sequence ID" value="XM_016987376.1"/>
</dbReference>
<evidence type="ECO:0000313" key="3">
    <source>
        <dbReference type="Proteomes" id="UP000002358"/>
    </source>
</evidence>
<evidence type="ECO:0000313" key="2">
    <source>
        <dbReference type="EnsemblMetazoa" id="XP_016842865"/>
    </source>
</evidence>
<name>A0A7M7ISV2_NASVI</name>
<accession>A0A7M7ISV2</accession>
<dbReference type="GeneID" id="107981430"/>
<protein>
    <submittedName>
        <fullName evidence="2">Uncharacterized protein</fullName>
    </submittedName>
</protein>
<organism evidence="2 3">
    <name type="scientific">Nasonia vitripennis</name>
    <name type="common">Parasitic wasp</name>
    <dbReference type="NCBI Taxonomy" id="7425"/>
    <lineage>
        <taxon>Eukaryota</taxon>
        <taxon>Metazoa</taxon>
        <taxon>Ecdysozoa</taxon>
        <taxon>Arthropoda</taxon>
        <taxon>Hexapoda</taxon>
        <taxon>Insecta</taxon>
        <taxon>Pterygota</taxon>
        <taxon>Neoptera</taxon>
        <taxon>Endopterygota</taxon>
        <taxon>Hymenoptera</taxon>
        <taxon>Apocrita</taxon>
        <taxon>Proctotrupomorpha</taxon>
        <taxon>Chalcidoidea</taxon>
        <taxon>Pteromalidae</taxon>
        <taxon>Pteromalinae</taxon>
        <taxon>Nasonia</taxon>
    </lineage>
</organism>
<feature type="region of interest" description="Disordered" evidence="1">
    <location>
        <begin position="177"/>
        <end position="201"/>
    </location>
</feature>
<dbReference type="AlphaFoldDB" id="A0A7M7ISV2"/>
<feature type="compositionally biased region" description="Basic and acidic residues" evidence="1">
    <location>
        <begin position="177"/>
        <end position="187"/>
    </location>
</feature>
<reference evidence="2" key="1">
    <citation type="submission" date="2021-01" db="UniProtKB">
        <authorList>
            <consortium name="EnsemblMetazoa"/>
        </authorList>
    </citation>
    <scope>IDENTIFICATION</scope>
</reference>
<dbReference type="OrthoDB" id="7700897at2759"/>
<dbReference type="EnsemblMetazoa" id="XM_016987376">
    <property type="protein sequence ID" value="XP_016842865"/>
    <property type="gene ID" value="LOC107981430"/>
</dbReference>
<keyword evidence="3" id="KW-1185">Reference proteome</keyword>